<name>A0A915ZGZ4_9GLOM</name>
<gene>
    <name evidence="1" type="ORF">CHRIB12_LOCUS15227</name>
</gene>
<dbReference type="EMBL" id="CAGKOT010000035">
    <property type="protein sequence ID" value="CAB5376198.1"/>
    <property type="molecule type" value="Genomic_DNA"/>
</dbReference>
<sequence length="787" mass="91578">MVVSPNMSDTLINSTFTVNSPTLFISSYEEDDDCLPLTSDTTALNPISYERSTNYEHKTIQLNHGLFLNKHKIIPSKQALFIKNGKWDIDSYNEQPLVYTSIDHSSDICIDFPIIEITYKDGIKSKYFRINSNGSEFFAKKLLAGGRLFIKETSSVTQTQIDILKFYLFCTYNSAKYSIEVQSNNLFTLNLLQKMETLNGEEINTHEKLTKWMNNLYLIQKILEEKRPNSYEELFNLIDNLHQMEIIDIISYNNIISTYIVSTSQSEYRKLDDIESCDERMLGIINFKEKLSLKDWIGNTVYDNLISWTIDFHLFQGLITNQNYKTEINKKIVIESIKIPKVNTSNKSCLKLIRPLTKLEVYLVSNNIFSIENISPLPFIKCDIERYEDFSYILVKFECYEILLGEDNVIPTEEFEQAIEKALDSMKPLEDLQHVFDEYGHLFPQRIILGRSLKIILPNSSLSNTFKSANDVDEIVESLDKLNVSYLITQEGESIEKDNITSWIEDSDNNLKVIEFDKIIPLYKILKKEQQVRIEDILDKFKDCQDFRIIMTGITDLKCLDNENIIHYKCIDIETPLEDKNYEVFGSIISENNIRLDNIYVNFGLYDFNGFYAIIGNSEVANINIRKCYVSWMIVGLPSQLSVFSPNNRDFQVNYFKLSTKLQSNRSNYYIRTPFTLSEGYTIFVHEYQSPTNYEPNNIVKLVKWSKNSINFQITNLSHFKLVDDFPMVAANVINIDLNICILFTDYKNLKIDNNEEKERFLIGYILTKENFVECFGNPVVDEETNC</sequence>
<reference evidence="1" key="1">
    <citation type="submission" date="2020-05" db="EMBL/GenBank/DDBJ databases">
        <authorList>
            <person name="Rincon C."/>
            <person name="Sanders R I."/>
            <person name="Robbins C."/>
            <person name="Chaturvedi A."/>
        </authorList>
    </citation>
    <scope>NUCLEOTIDE SEQUENCE</scope>
    <source>
        <strain evidence="1">CHB12</strain>
    </source>
</reference>
<evidence type="ECO:0000313" key="2">
    <source>
        <dbReference type="Proteomes" id="UP000684084"/>
    </source>
</evidence>
<protein>
    <submittedName>
        <fullName evidence="1">Uncharacterized protein</fullName>
    </submittedName>
</protein>
<accession>A0A915ZGZ4</accession>
<comment type="caution">
    <text evidence="1">The sequence shown here is derived from an EMBL/GenBank/DDBJ whole genome shotgun (WGS) entry which is preliminary data.</text>
</comment>
<evidence type="ECO:0000313" key="1">
    <source>
        <dbReference type="EMBL" id="CAB5376198.1"/>
    </source>
</evidence>
<dbReference type="VEuPathDB" id="FungiDB:RhiirFUN_016918"/>
<proteinExistence type="predicted"/>
<dbReference type="OrthoDB" id="2338404at2759"/>
<dbReference type="Proteomes" id="UP000684084">
    <property type="component" value="Unassembled WGS sequence"/>
</dbReference>
<dbReference type="AlphaFoldDB" id="A0A915ZGZ4"/>
<organism evidence="1 2">
    <name type="scientific">Rhizophagus irregularis</name>
    <dbReference type="NCBI Taxonomy" id="588596"/>
    <lineage>
        <taxon>Eukaryota</taxon>
        <taxon>Fungi</taxon>
        <taxon>Fungi incertae sedis</taxon>
        <taxon>Mucoromycota</taxon>
        <taxon>Glomeromycotina</taxon>
        <taxon>Glomeromycetes</taxon>
        <taxon>Glomerales</taxon>
        <taxon>Glomeraceae</taxon>
        <taxon>Rhizophagus</taxon>
    </lineage>
</organism>